<accession>A0A8H7VR85</accession>
<dbReference type="AlphaFoldDB" id="A0A8H7VR85"/>
<proteinExistence type="predicted"/>
<reference evidence="1" key="1">
    <citation type="submission" date="2021-01" db="EMBL/GenBank/DDBJ databases">
        <title>Metabolic potential, ecology and presence of endohyphal bacteria is reflected in genomic diversity of Mucoromycotina.</title>
        <authorList>
            <person name="Muszewska A."/>
            <person name="Okrasinska A."/>
            <person name="Steczkiewicz K."/>
            <person name="Drgas O."/>
            <person name="Orlowska M."/>
            <person name="Perlinska-Lenart U."/>
            <person name="Aleksandrzak-Piekarczyk T."/>
            <person name="Szatraj K."/>
            <person name="Zielenkiewicz U."/>
            <person name="Pilsyk S."/>
            <person name="Malc E."/>
            <person name="Mieczkowski P."/>
            <person name="Kruszewska J.S."/>
            <person name="Biernat P."/>
            <person name="Pawlowska J."/>
        </authorList>
    </citation>
    <scope>NUCLEOTIDE SEQUENCE</scope>
    <source>
        <strain evidence="1">WA0000018081</strain>
    </source>
</reference>
<protein>
    <submittedName>
        <fullName evidence="1">Uncharacterized protein</fullName>
    </submittedName>
</protein>
<dbReference type="Proteomes" id="UP000613177">
    <property type="component" value="Unassembled WGS sequence"/>
</dbReference>
<keyword evidence="2" id="KW-1185">Reference proteome</keyword>
<comment type="caution">
    <text evidence="1">The sequence shown here is derived from an EMBL/GenBank/DDBJ whole genome shotgun (WGS) entry which is preliminary data.</text>
</comment>
<gene>
    <name evidence="1" type="ORF">INT48_007476</name>
</gene>
<evidence type="ECO:0000313" key="1">
    <source>
        <dbReference type="EMBL" id="KAG2231756.1"/>
    </source>
</evidence>
<name>A0A8H7VR85_9FUNG</name>
<organism evidence="1 2">
    <name type="scientific">Thamnidium elegans</name>
    <dbReference type="NCBI Taxonomy" id="101142"/>
    <lineage>
        <taxon>Eukaryota</taxon>
        <taxon>Fungi</taxon>
        <taxon>Fungi incertae sedis</taxon>
        <taxon>Mucoromycota</taxon>
        <taxon>Mucoromycotina</taxon>
        <taxon>Mucoromycetes</taxon>
        <taxon>Mucorales</taxon>
        <taxon>Mucorineae</taxon>
        <taxon>Mucoraceae</taxon>
        <taxon>Thamnidium</taxon>
    </lineage>
</organism>
<dbReference type="OrthoDB" id="2286670at2759"/>
<dbReference type="EMBL" id="JAEPRE010000137">
    <property type="protein sequence ID" value="KAG2231756.1"/>
    <property type="molecule type" value="Genomic_DNA"/>
</dbReference>
<sequence length="73" mass="8166">MGISIRFPKFLKNAFSHKEESTFSTRTVSITSASYTRDPMRCGSHPDVVGYYYDPMGGKYSNHKGYDCTNTGA</sequence>
<evidence type="ECO:0000313" key="2">
    <source>
        <dbReference type="Proteomes" id="UP000613177"/>
    </source>
</evidence>